<dbReference type="Pfam" id="PF01479">
    <property type="entry name" value="S4"/>
    <property type="match status" value="1"/>
</dbReference>
<dbReference type="Pfam" id="PF00849">
    <property type="entry name" value="PseudoU_synth_2"/>
    <property type="match status" value="1"/>
</dbReference>
<dbReference type="EC" id="5.4.99.-" evidence="6"/>
<dbReference type="AlphaFoldDB" id="A0A2T5MJH4"/>
<dbReference type="PROSITE" id="PS50889">
    <property type="entry name" value="S4"/>
    <property type="match status" value="1"/>
</dbReference>
<evidence type="ECO:0000256" key="1">
    <source>
        <dbReference type="ARBA" id="ARBA00010876"/>
    </source>
</evidence>
<dbReference type="PANTHER" id="PTHR21600:SF44">
    <property type="entry name" value="RIBOSOMAL LARGE SUBUNIT PSEUDOURIDINE SYNTHASE D"/>
    <property type="match status" value="1"/>
</dbReference>
<organism evidence="9 10">
    <name type="scientific">Stenotrophobium rhamnosiphilum</name>
    <dbReference type="NCBI Taxonomy" id="2029166"/>
    <lineage>
        <taxon>Bacteria</taxon>
        <taxon>Pseudomonadati</taxon>
        <taxon>Pseudomonadota</taxon>
        <taxon>Gammaproteobacteria</taxon>
        <taxon>Nevskiales</taxon>
        <taxon>Nevskiaceae</taxon>
        <taxon>Stenotrophobium</taxon>
    </lineage>
</organism>
<keyword evidence="2 6" id="KW-0413">Isomerase</keyword>
<dbReference type="NCBIfam" id="TIGR00005">
    <property type="entry name" value="rluA_subfam"/>
    <property type="match status" value="1"/>
</dbReference>
<dbReference type="InterPro" id="IPR036986">
    <property type="entry name" value="S4_RNA-bd_sf"/>
</dbReference>
<evidence type="ECO:0000256" key="7">
    <source>
        <dbReference type="SAM" id="MobiDB-lite"/>
    </source>
</evidence>
<dbReference type="CDD" id="cd02869">
    <property type="entry name" value="PseudoU_synth_RluA_like"/>
    <property type="match status" value="1"/>
</dbReference>
<dbReference type="NCBIfam" id="NF008385">
    <property type="entry name" value="PRK11180.1"/>
    <property type="match status" value="1"/>
</dbReference>
<feature type="domain" description="RNA-binding S4" evidence="8">
    <location>
        <begin position="29"/>
        <end position="87"/>
    </location>
</feature>
<dbReference type="RefSeq" id="WP_107938422.1">
    <property type="nucleotide sequence ID" value="NZ_QANS01000001.1"/>
</dbReference>
<dbReference type="GO" id="GO:0160140">
    <property type="term" value="F:23S rRNA pseudouridine(1911/1915/1917) synthase activity"/>
    <property type="evidence" value="ECO:0007669"/>
    <property type="project" value="UniProtKB-EC"/>
</dbReference>
<dbReference type="SUPFAM" id="SSF55120">
    <property type="entry name" value="Pseudouridine synthase"/>
    <property type="match status" value="1"/>
</dbReference>
<evidence type="ECO:0000256" key="2">
    <source>
        <dbReference type="ARBA" id="ARBA00023235"/>
    </source>
</evidence>
<accession>A0A2T5MJH4</accession>
<feature type="region of interest" description="Disordered" evidence="7">
    <location>
        <begin position="1"/>
        <end position="23"/>
    </location>
</feature>
<evidence type="ECO:0000313" key="9">
    <source>
        <dbReference type="EMBL" id="PTU32714.1"/>
    </source>
</evidence>
<keyword evidence="10" id="KW-1185">Reference proteome</keyword>
<dbReference type="GO" id="GO:0003723">
    <property type="term" value="F:RNA binding"/>
    <property type="evidence" value="ECO:0007669"/>
    <property type="project" value="UniProtKB-KW"/>
</dbReference>
<dbReference type="Proteomes" id="UP000244248">
    <property type="component" value="Unassembled WGS sequence"/>
</dbReference>
<dbReference type="CDD" id="cd00165">
    <property type="entry name" value="S4"/>
    <property type="match status" value="1"/>
</dbReference>
<comment type="catalytic activity">
    <reaction evidence="3">
        <text>uridine(1911/1915/1917) in 23S rRNA = pseudouridine(1911/1915/1917) in 23S rRNA</text>
        <dbReference type="Rhea" id="RHEA:42524"/>
        <dbReference type="Rhea" id="RHEA-COMP:10097"/>
        <dbReference type="Rhea" id="RHEA-COMP:10098"/>
        <dbReference type="ChEBI" id="CHEBI:65314"/>
        <dbReference type="ChEBI" id="CHEBI:65315"/>
        <dbReference type="EC" id="5.4.99.23"/>
    </reaction>
</comment>
<gene>
    <name evidence="9" type="ORF">CJD38_00895</name>
</gene>
<dbReference type="SMART" id="SM00363">
    <property type="entry name" value="S4"/>
    <property type="match status" value="1"/>
</dbReference>
<evidence type="ECO:0000259" key="8">
    <source>
        <dbReference type="SMART" id="SM00363"/>
    </source>
</evidence>
<dbReference type="InterPro" id="IPR002942">
    <property type="entry name" value="S4_RNA-bd"/>
</dbReference>
<dbReference type="InterPro" id="IPR020103">
    <property type="entry name" value="PsdUridine_synth_cat_dom_sf"/>
</dbReference>
<evidence type="ECO:0000313" key="10">
    <source>
        <dbReference type="Proteomes" id="UP000244248"/>
    </source>
</evidence>
<sequence>MAKATKTDTTSEEEDLHHSAEVPHELTEQRLDVVCAKLFNDWSRARLQTWIGDGRVRVNGIVIDKPRTVVLAGDTLELEAVPEADLTVHPEKIALDVVYHDKAIAVINKPAGLTVHPGAGISSGTLQNALLHRFPQTNVVPRAGLVHRLDKDTSGLLVIALTLTAQTRLSAAISEHAFRREYDAVVHGDMVSGGSVDAPIGRHPRDRVRMAVVPRGGREALSHYRVQERYSSHTHLRVKLETGRTHQIRVHMSHIRHPIIGDSMYGGDVIRGRGMDPELRDVLKSFPRQALHARELELDHPISGKTMGWLAEPPKDIQDLLVALRKHTARDAAASPKR</sequence>
<comment type="catalytic activity">
    <reaction evidence="6">
        <text>a uridine in RNA = a pseudouridine in RNA</text>
        <dbReference type="Rhea" id="RHEA:48348"/>
        <dbReference type="Rhea" id="RHEA-COMP:12068"/>
        <dbReference type="Rhea" id="RHEA-COMP:12069"/>
        <dbReference type="ChEBI" id="CHEBI:65314"/>
        <dbReference type="ChEBI" id="CHEBI:65315"/>
    </reaction>
</comment>
<comment type="similarity">
    <text evidence="1 6">Belongs to the pseudouridine synthase RluA family.</text>
</comment>
<reference evidence="9 10" key="1">
    <citation type="submission" date="2018-04" db="EMBL/GenBank/DDBJ databases">
        <title>Novel species isolated from glacier.</title>
        <authorList>
            <person name="Liu Q."/>
            <person name="Xin Y.-H."/>
        </authorList>
    </citation>
    <scope>NUCLEOTIDE SEQUENCE [LARGE SCALE GENOMIC DNA]</scope>
    <source>
        <strain evidence="9 10">GT1R17</strain>
    </source>
</reference>
<evidence type="ECO:0000256" key="4">
    <source>
        <dbReference type="PIRSR" id="PIRSR606225-1"/>
    </source>
</evidence>
<feature type="active site" evidence="4">
    <location>
        <position position="150"/>
    </location>
</feature>
<name>A0A2T5MJH4_9GAMM</name>
<evidence type="ECO:0000256" key="5">
    <source>
        <dbReference type="PROSITE-ProRule" id="PRU00182"/>
    </source>
</evidence>
<dbReference type="Gene3D" id="3.30.2350.10">
    <property type="entry name" value="Pseudouridine synthase"/>
    <property type="match status" value="1"/>
</dbReference>
<dbReference type="InterPro" id="IPR006225">
    <property type="entry name" value="PsdUridine_synth_RluC/D"/>
</dbReference>
<protein>
    <recommendedName>
        <fullName evidence="6">Pseudouridine synthase</fullName>
        <ecNumber evidence="6">5.4.99.-</ecNumber>
    </recommendedName>
</protein>
<comment type="function">
    <text evidence="6">Responsible for synthesis of pseudouridine from uracil.</text>
</comment>
<dbReference type="PANTHER" id="PTHR21600">
    <property type="entry name" value="MITOCHONDRIAL RNA PSEUDOURIDINE SYNTHASE"/>
    <property type="match status" value="1"/>
</dbReference>
<dbReference type="OrthoDB" id="9807829at2"/>
<dbReference type="EMBL" id="QANS01000001">
    <property type="protein sequence ID" value="PTU32714.1"/>
    <property type="molecule type" value="Genomic_DNA"/>
</dbReference>
<dbReference type="InterPro" id="IPR006224">
    <property type="entry name" value="PsdUridine_synth_RluA-like_CS"/>
</dbReference>
<dbReference type="PROSITE" id="PS01129">
    <property type="entry name" value="PSI_RLU"/>
    <property type="match status" value="1"/>
</dbReference>
<evidence type="ECO:0000256" key="3">
    <source>
        <dbReference type="ARBA" id="ARBA00036882"/>
    </source>
</evidence>
<dbReference type="InterPro" id="IPR006145">
    <property type="entry name" value="PsdUridine_synth_RsuA/RluA"/>
</dbReference>
<dbReference type="SUPFAM" id="SSF55174">
    <property type="entry name" value="Alpha-L RNA-binding motif"/>
    <property type="match status" value="1"/>
</dbReference>
<keyword evidence="5" id="KW-0694">RNA-binding</keyword>
<proteinExistence type="inferred from homology"/>
<evidence type="ECO:0000256" key="6">
    <source>
        <dbReference type="RuleBase" id="RU362028"/>
    </source>
</evidence>
<comment type="caution">
    <text evidence="9">The sequence shown here is derived from an EMBL/GenBank/DDBJ whole genome shotgun (WGS) entry which is preliminary data.</text>
</comment>
<dbReference type="GO" id="GO:0000455">
    <property type="term" value="P:enzyme-directed rRNA pseudouridine synthesis"/>
    <property type="evidence" value="ECO:0007669"/>
    <property type="project" value="TreeGrafter"/>
</dbReference>
<dbReference type="InterPro" id="IPR050188">
    <property type="entry name" value="RluA_PseudoU_synthase"/>
</dbReference>
<dbReference type="Gene3D" id="3.10.290.10">
    <property type="entry name" value="RNA-binding S4 domain"/>
    <property type="match status" value="1"/>
</dbReference>